<gene>
    <name evidence="3" type="ORF">AOQ84DRAFT_354364</name>
</gene>
<dbReference type="AlphaFoldDB" id="A0A8E2F1Z6"/>
<dbReference type="EMBL" id="KV749618">
    <property type="protein sequence ID" value="OCL08681.1"/>
    <property type="molecule type" value="Genomic_DNA"/>
</dbReference>
<evidence type="ECO:0000313" key="3">
    <source>
        <dbReference type="EMBL" id="OCL08681.1"/>
    </source>
</evidence>
<evidence type="ECO:0000313" key="4">
    <source>
        <dbReference type="Proteomes" id="UP000250140"/>
    </source>
</evidence>
<feature type="domain" description="2EXR" evidence="2">
    <location>
        <begin position="28"/>
        <end position="112"/>
    </location>
</feature>
<dbReference type="InterPro" id="IPR045518">
    <property type="entry name" value="2EXR"/>
</dbReference>
<protein>
    <recommendedName>
        <fullName evidence="2">2EXR domain-containing protein</fullName>
    </recommendedName>
</protein>
<keyword evidence="4" id="KW-1185">Reference proteome</keyword>
<reference evidence="3 4" key="1">
    <citation type="journal article" date="2016" name="Nat. Commun.">
        <title>Ectomycorrhizal ecology is imprinted in the genome of the dominant symbiotic fungus Cenococcum geophilum.</title>
        <authorList>
            <consortium name="DOE Joint Genome Institute"/>
            <person name="Peter M."/>
            <person name="Kohler A."/>
            <person name="Ohm R.A."/>
            <person name="Kuo A."/>
            <person name="Krutzmann J."/>
            <person name="Morin E."/>
            <person name="Arend M."/>
            <person name="Barry K.W."/>
            <person name="Binder M."/>
            <person name="Choi C."/>
            <person name="Clum A."/>
            <person name="Copeland A."/>
            <person name="Grisel N."/>
            <person name="Haridas S."/>
            <person name="Kipfer T."/>
            <person name="LaButti K."/>
            <person name="Lindquist E."/>
            <person name="Lipzen A."/>
            <person name="Maire R."/>
            <person name="Meier B."/>
            <person name="Mihaltcheva S."/>
            <person name="Molinier V."/>
            <person name="Murat C."/>
            <person name="Poggeler S."/>
            <person name="Quandt C.A."/>
            <person name="Sperisen C."/>
            <person name="Tritt A."/>
            <person name="Tisserant E."/>
            <person name="Crous P.W."/>
            <person name="Henrissat B."/>
            <person name="Nehls U."/>
            <person name="Egli S."/>
            <person name="Spatafora J.W."/>
            <person name="Grigoriev I.V."/>
            <person name="Martin F.M."/>
        </authorList>
    </citation>
    <scope>NUCLEOTIDE SEQUENCE [LARGE SCALE GENOMIC DNA]</scope>
    <source>
        <strain evidence="3 4">CBS 207.34</strain>
    </source>
</reference>
<dbReference type="PANTHER" id="PTHR42085">
    <property type="entry name" value="F-BOX DOMAIN-CONTAINING PROTEIN"/>
    <property type="match status" value="1"/>
</dbReference>
<organism evidence="3 4">
    <name type="scientific">Glonium stellatum</name>
    <dbReference type="NCBI Taxonomy" id="574774"/>
    <lineage>
        <taxon>Eukaryota</taxon>
        <taxon>Fungi</taxon>
        <taxon>Dikarya</taxon>
        <taxon>Ascomycota</taxon>
        <taxon>Pezizomycotina</taxon>
        <taxon>Dothideomycetes</taxon>
        <taxon>Pleosporomycetidae</taxon>
        <taxon>Gloniales</taxon>
        <taxon>Gloniaceae</taxon>
        <taxon>Glonium</taxon>
    </lineage>
</organism>
<accession>A0A8E2F1Z6</accession>
<dbReference type="Proteomes" id="UP000250140">
    <property type="component" value="Unassembled WGS sequence"/>
</dbReference>
<dbReference type="OrthoDB" id="5413827at2759"/>
<dbReference type="PANTHER" id="PTHR42085:SF2">
    <property type="entry name" value="F-BOX DOMAIN-CONTAINING PROTEIN"/>
    <property type="match status" value="1"/>
</dbReference>
<evidence type="ECO:0000256" key="1">
    <source>
        <dbReference type="SAM" id="MobiDB-lite"/>
    </source>
</evidence>
<feature type="region of interest" description="Disordered" evidence="1">
    <location>
        <begin position="1"/>
        <end position="25"/>
    </location>
</feature>
<dbReference type="Pfam" id="PF20150">
    <property type="entry name" value="2EXR"/>
    <property type="match status" value="1"/>
</dbReference>
<evidence type="ECO:0000259" key="2">
    <source>
        <dbReference type="Pfam" id="PF20150"/>
    </source>
</evidence>
<feature type="compositionally biased region" description="Polar residues" evidence="1">
    <location>
        <begin position="1"/>
        <end position="11"/>
    </location>
</feature>
<proteinExistence type="predicted"/>
<name>A0A8E2F1Z6_9PEZI</name>
<dbReference type="InterPro" id="IPR038883">
    <property type="entry name" value="AN11006-like"/>
</dbReference>
<sequence length="304" mass="35041">MDADEQANQPNSTATPRPAPPSSPSTFRFFDLPTELRLKVYRHLLPHGQTIEIGPQTIRAYYSPMGTPHCRLRLRLTQRPPELQNARNILGTCRRFRDEASDVLYGENVFRFELSRDRMGTLGIGNNIKWVPAAVLRRIWKCHIVVREELHRPHTFRRVRGWLKSAVDRLGDAHALRELRIDIQTGDFVLATPMFLSIQNLRLQTFEPWTKAEMAKGYQFVLEPLAELRGISDVQITGHVDEGLAKTVGEIMGKDIGWDHLVRRSYKQHKVLKKKKHAARRTPVMVSTKKFWQPELDWGAVGEN</sequence>